<accession>A0A832I8M2</accession>
<reference evidence="1" key="1">
    <citation type="journal article" date="2020" name="mSystems">
        <title>Genome- and Community-Level Interaction Insights into Carbon Utilization and Element Cycling Functions of Hydrothermarchaeota in Hydrothermal Sediment.</title>
        <authorList>
            <person name="Zhou Z."/>
            <person name="Liu Y."/>
            <person name="Xu W."/>
            <person name="Pan J."/>
            <person name="Luo Z.H."/>
            <person name="Li M."/>
        </authorList>
    </citation>
    <scope>NUCLEOTIDE SEQUENCE [LARGE SCALE GENOMIC DNA]</scope>
    <source>
        <strain evidence="1">SpSt-381</strain>
    </source>
</reference>
<protein>
    <recommendedName>
        <fullName evidence="2">Tyr recombinase domain-containing protein</fullName>
    </recommendedName>
</protein>
<dbReference type="AlphaFoldDB" id="A0A832I8M2"/>
<sequence length="69" mass="7528">MVHDLRRSAVRNLDRAGVRRSWTMKLIGHETGSVCRRCAIVSRADLGEGVRRLAAYRAPAARPAAAAAE</sequence>
<proteinExistence type="predicted"/>
<comment type="caution">
    <text evidence="1">The sequence shown here is derived from an EMBL/GenBank/DDBJ whole genome shotgun (WGS) entry which is preliminary data.</text>
</comment>
<gene>
    <name evidence="1" type="ORF">ENR23_14775</name>
</gene>
<organism evidence="1">
    <name type="scientific">Eiseniibacteriota bacterium</name>
    <dbReference type="NCBI Taxonomy" id="2212470"/>
    <lineage>
        <taxon>Bacteria</taxon>
        <taxon>Candidatus Eiseniibacteriota</taxon>
    </lineage>
</organism>
<evidence type="ECO:0000313" key="1">
    <source>
        <dbReference type="EMBL" id="HGZ44643.1"/>
    </source>
</evidence>
<dbReference type="EMBL" id="DSQF01000030">
    <property type="protein sequence ID" value="HGZ44643.1"/>
    <property type="molecule type" value="Genomic_DNA"/>
</dbReference>
<name>A0A832I8M2_UNCEI</name>
<evidence type="ECO:0008006" key="2">
    <source>
        <dbReference type="Google" id="ProtNLM"/>
    </source>
</evidence>